<dbReference type="InterPro" id="IPR016638">
    <property type="entry name" value="UPF0376"/>
</dbReference>
<dbReference type="EMBL" id="CANHGI010000005">
    <property type="protein sequence ID" value="CAI5450864.1"/>
    <property type="molecule type" value="Genomic_DNA"/>
</dbReference>
<feature type="signal peptide" evidence="1">
    <location>
        <begin position="1"/>
        <end position="17"/>
    </location>
</feature>
<evidence type="ECO:0000313" key="3">
    <source>
        <dbReference type="EMBL" id="CAI5450864.1"/>
    </source>
</evidence>
<dbReference type="AlphaFoldDB" id="A0A9P1N5S2"/>
<reference evidence="3" key="1">
    <citation type="submission" date="2022-11" db="EMBL/GenBank/DDBJ databases">
        <authorList>
            <person name="Kikuchi T."/>
        </authorList>
    </citation>
    <scope>NUCLEOTIDE SEQUENCE</scope>
    <source>
        <strain evidence="3">PS1010</strain>
    </source>
</reference>
<feature type="domain" description="T20D4.11-like" evidence="2">
    <location>
        <begin position="23"/>
        <end position="171"/>
    </location>
</feature>
<dbReference type="PANTHER" id="PTHR37429">
    <property type="entry name" value="PROTEIN CBG19148-RELATED"/>
    <property type="match status" value="1"/>
</dbReference>
<sequence length="176" mass="19821">MLSKFVLLFVSFSVVSSIKGPECAQPEFFKVLGCIGGLSQFVSIQFDLTKPEERQNFTESCKVATDCFGDITCLHADRLKLFLSTYCGYSTFLETEFKECNDKLNKKENNYSCEKSFKSFFDNGTSETEKCENLTKATKCITKEVGKICSAEDASKMNEYLTKMYQGLSCDLAKSQ</sequence>
<comment type="caution">
    <text evidence="3">The sequence shown here is derived from an EMBL/GenBank/DDBJ whole genome shotgun (WGS) entry which is preliminary data.</text>
</comment>
<name>A0A9P1N5S2_9PELO</name>
<protein>
    <recommendedName>
        <fullName evidence="2">T20D4.11-like domain-containing protein</fullName>
    </recommendedName>
</protein>
<dbReference type="InterPro" id="IPR002542">
    <property type="entry name" value="T20D4.11-like_dom"/>
</dbReference>
<feature type="chain" id="PRO_5040248835" description="T20D4.11-like domain-containing protein" evidence="1">
    <location>
        <begin position="18"/>
        <end position="176"/>
    </location>
</feature>
<organism evidence="3 4">
    <name type="scientific">Caenorhabditis angaria</name>
    <dbReference type="NCBI Taxonomy" id="860376"/>
    <lineage>
        <taxon>Eukaryota</taxon>
        <taxon>Metazoa</taxon>
        <taxon>Ecdysozoa</taxon>
        <taxon>Nematoda</taxon>
        <taxon>Chromadorea</taxon>
        <taxon>Rhabditida</taxon>
        <taxon>Rhabditina</taxon>
        <taxon>Rhabditomorpha</taxon>
        <taxon>Rhabditoidea</taxon>
        <taxon>Rhabditidae</taxon>
        <taxon>Peloderinae</taxon>
        <taxon>Caenorhabditis</taxon>
    </lineage>
</organism>
<keyword evidence="4" id="KW-1185">Reference proteome</keyword>
<dbReference type="PIRSF" id="PIRSF015697">
    <property type="entry name" value="UCP015697"/>
    <property type="match status" value="1"/>
</dbReference>
<proteinExistence type="predicted"/>
<dbReference type="Proteomes" id="UP001152747">
    <property type="component" value="Unassembled WGS sequence"/>
</dbReference>
<dbReference type="OrthoDB" id="5816247at2759"/>
<evidence type="ECO:0000256" key="1">
    <source>
        <dbReference type="SAM" id="SignalP"/>
    </source>
</evidence>
<evidence type="ECO:0000313" key="4">
    <source>
        <dbReference type="Proteomes" id="UP001152747"/>
    </source>
</evidence>
<gene>
    <name evidence="3" type="ORF">CAMP_LOCUS13501</name>
</gene>
<accession>A0A9P1N5S2</accession>
<dbReference type="Pfam" id="PF01579">
    <property type="entry name" value="DUF19"/>
    <property type="match status" value="1"/>
</dbReference>
<evidence type="ECO:0000259" key="2">
    <source>
        <dbReference type="Pfam" id="PF01579"/>
    </source>
</evidence>
<dbReference type="PANTHER" id="PTHR37429:SF3">
    <property type="entry name" value="DUF19 DOMAIN-CONTAINING PROTEIN"/>
    <property type="match status" value="1"/>
</dbReference>
<keyword evidence="1" id="KW-0732">Signal</keyword>